<feature type="compositionally biased region" description="Basic and acidic residues" evidence="1">
    <location>
        <begin position="696"/>
        <end position="713"/>
    </location>
</feature>
<dbReference type="Pfam" id="PF13646">
    <property type="entry name" value="HEAT_2"/>
    <property type="match status" value="1"/>
</dbReference>
<feature type="region of interest" description="Disordered" evidence="1">
    <location>
        <begin position="590"/>
        <end position="611"/>
    </location>
</feature>
<feature type="compositionally biased region" description="Basic and acidic residues" evidence="1">
    <location>
        <begin position="637"/>
        <end position="684"/>
    </location>
</feature>
<organism evidence="2 3">
    <name type="scientific">Effrenium voratum</name>
    <dbReference type="NCBI Taxonomy" id="2562239"/>
    <lineage>
        <taxon>Eukaryota</taxon>
        <taxon>Sar</taxon>
        <taxon>Alveolata</taxon>
        <taxon>Dinophyceae</taxon>
        <taxon>Suessiales</taxon>
        <taxon>Symbiodiniaceae</taxon>
        <taxon>Effrenium</taxon>
    </lineage>
</organism>
<dbReference type="InterPro" id="IPR011989">
    <property type="entry name" value="ARM-like"/>
</dbReference>
<dbReference type="Proteomes" id="UP001178507">
    <property type="component" value="Unassembled WGS sequence"/>
</dbReference>
<evidence type="ECO:0000313" key="3">
    <source>
        <dbReference type="Proteomes" id="UP001178507"/>
    </source>
</evidence>
<dbReference type="AlphaFoldDB" id="A0AA36IJ31"/>
<accession>A0AA36IJ31</accession>
<protein>
    <submittedName>
        <fullName evidence="2">Uncharacterized protein</fullName>
    </submittedName>
</protein>
<dbReference type="SUPFAM" id="SSF48371">
    <property type="entry name" value="ARM repeat"/>
    <property type="match status" value="1"/>
</dbReference>
<feature type="region of interest" description="Disordered" evidence="1">
    <location>
        <begin position="637"/>
        <end position="840"/>
    </location>
</feature>
<dbReference type="InterPro" id="IPR016024">
    <property type="entry name" value="ARM-type_fold"/>
</dbReference>
<gene>
    <name evidence="2" type="ORF">EVOR1521_LOCUS14163</name>
</gene>
<dbReference type="Gene3D" id="1.25.10.10">
    <property type="entry name" value="Leucine-rich Repeat Variant"/>
    <property type="match status" value="1"/>
</dbReference>
<sequence length="840" mass="93175">MALSATMVRAREPGCRKIFPMNCTFACRDSISDMGSMSASIDEPQVWQPRRFEGLQQQSVPRRPGIDPAVEAEPPPLKSPENDKEKETADCPICCEDLGRSPQEVGALTYQGKRIERDLYHVGCFTLMLSHKGAFRGERLKDGYLENLKISWGQSPTTRQPVDGFVSMPSMADRTALVSFMDWKSTGRIDVAELATIAAVQLPLSSSAMEGFIRENFQVDKNGDISTDELQMKVLPYIAEHFESITNAREEEKRRAAKLRSEFLLMRLDAATSTSCASSSAKWMQAALDELSYCVAEGDATAIRVLARLIAHDEEEEVRQKAAQLIPKVATRGDPQAFEVLSQALQHRSSRVRATALEVLPQVCMSGDRRAFEEVSLRLHDRSPHVQVAAAHALAKIADFEDKEAVEVLCGKLHASSPGVCCAVLEVLPQLAAPCSEPALGAARRALEAPGAEPTVQVAALISLMALAPGDEAALQARPERLRAMLWAFVLASTAVAGPSRENDFHRYLPSAKSTPGDGNYQQYMKHWGGGNIPNYSYKKWMATYAPEYGMYLKEEKDVRQAKVDIRDMLKSYALADDVDRKERQALRPLLASADGTEAEHSQGNSTDARRWIREEEKERREAEKEEAALKAKLQAEHERLKKERQADEAELRAEVRREAQEARKEKEEKEAQEKKKHEAHKAAAEVFLAAASGKGDTESDESHKSGKSDKAAGSRPSQDDASGVHPSERIREEKERERERREREREEADLQAELEEEHERLVKERQAEKAALQAELAREDKEAQEQAKAQKSESPKAAAEVLLAAVSGKGDTESDQSHKSGKSDKAAGRAATEMQDWGI</sequence>
<evidence type="ECO:0000313" key="2">
    <source>
        <dbReference type="EMBL" id="CAJ1388250.1"/>
    </source>
</evidence>
<keyword evidence="3" id="KW-1185">Reference proteome</keyword>
<feature type="compositionally biased region" description="Basic and acidic residues" evidence="1">
    <location>
        <begin position="777"/>
        <end position="795"/>
    </location>
</feature>
<evidence type="ECO:0000256" key="1">
    <source>
        <dbReference type="SAM" id="MobiDB-lite"/>
    </source>
</evidence>
<proteinExistence type="predicted"/>
<feature type="compositionally biased region" description="Basic and acidic residues" evidence="1">
    <location>
        <begin position="758"/>
        <end position="769"/>
    </location>
</feature>
<dbReference type="EMBL" id="CAUJNA010001657">
    <property type="protein sequence ID" value="CAJ1388250.1"/>
    <property type="molecule type" value="Genomic_DNA"/>
</dbReference>
<feature type="compositionally biased region" description="Basic and acidic residues" evidence="1">
    <location>
        <begin position="727"/>
        <end position="749"/>
    </location>
</feature>
<feature type="region of interest" description="Disordered" evidence="1">
    <location>
        <begin position="56"/>
        <end position="86"/>
    </location>
</feature>
<comment type="caution">
    <text evidence="2">The sequence shown here is derived from an EMBL/GenBank/DDBJ whole genome shotgun (WGS) entry which is preliminary data.</text>
</comment>
<name>A0AA36IJ31_9DINO</name>
<reference evidence="2" key="1">
    <citation type="submission" date="2023-08" db="EMBL/GenBank/DDBJ databases">
        <authorList>
            <person name="Chen Y."/>
            <person name="Shah S."/>
            <person name="Dougan E. K."/>
            <person name="Thang M."/>
            <person name="Chan C."/>
        </authorList>
    </citation>
    <scope>NUCLEOTIDE SEQUENCE</scope>
</reference>
<feature type="compositionally biased region" description="Basic and acidic residues" evidence="1">
    <location>
        <begin position="811"/>
        <end position="828"/>
    </location>
</feature>
<dbReference type="SMART" id="SM00567">
    <property type="entry name" value="EZ_HEAT"/>
    <property type="match status" value="4"/>
</dbReference>
<dbReference type="InterPro" id="IPR004155">
    <property type="entry name" value="PBS_lyase_HEAT"/>
</dbReference>